<reference evidence="1" key="1">
    <citation type="submission" date="2024-03" db="EMBL/GenBank/DDBJ databases">
        <title>Deinococcus weizhi sp. nov., isolated from human skin.</title>
        <authorList>
            <person name="Wei Z."/>
            <person name="Tian F."/>
            <person name="Yang C."/>
            <person name="Xin L.T."/>
            <person name="Wen Z.J."/>
            <person name="Lan K.C."/>
            <person name="Yu L."/>
            <person name="Zhe W."/>
            <person name="Dan F.D."/>
            <person name="Jun W."/>
            <person name="Rui Z."/>
            <person name="Yong X.J."/>
            <person name="Ting Y."/>
            <person name="Wei X."/>
            <person name="Xu Z.G."/>
            <person name="Xin Z."/>
            <person name="Dong F.G."/>
            <person name="Ni X.M."/>
            <person name="Zheng M.G."/>
            <person name="Chun Y."/>
            <person name="Qian W.X."/>
        </authorList>
    </citation>
    <scope>NUCLEOTIDE SEQUENCE</scope>
    <source>
        <strain evidence="1">VB142</strain>
        <plasmid evidence="1">p2</plasmid>
    </source>
</reference>
<name>A0AAU6Q9A3_9DEIO</name>
<proteinExistence type="predicted"/>
<keyword evidence="1" id="KW-0614">Plasmid</keyword>
<sequence length="80" mass="8247">MTTILPDCTEIVAGLSLETTGNAEYPFAIQSAGTLVEVDDADYCPGDLVDATVVHAYTAGELATIGRAFLLAAERLGVSA</sequence>
<protein>
    <submittedName>
        <fullName evidence="1">Uncharacterized protein</fullName>
    </submittedName>
</protein>
<accession>A0AAU6Q9A3</accession>
<dbReference type="EMBL" id="CP149785">
    <property type="protein sequence ID" value="WYF46748.1"/>
    <property type="molecule type" value="Genomic_DNA"/>
</dbReference>
<dbReference type="RefSeq" id="WP_339098249.1">
    <property type="nucleotide sequence ID" value="NZ_CP149785.1"/>
</dbReference>
<dbReference type="AlphaFoldDB" id="A0AAU6Q9A3"/>
<organism evidence="1">
    <name type="scientific">Deinococcus sp. VB142</name>
    <dbReference type="NCBI Taxonomy" id="3112952"/>
    <lineage>
        <taxon>Bacteria</taxon>
        <taxon>Thermotogati</taxon>
        <taxon>Deinococcota</taxon>
        <taxon>Deinococci</taxon>
        <taxon>Deinococcales</taxon>
        <taxon>Deinococcaceae</taxon>
        <taxon>Deinococcus</taxon>
    </lineage>
</organism>
<evidence type="ECO:0000313" key="1">
    <source>
        <dbReference type="EMBL" id="WYF46748.1"/>
    </source>
</evidence>
<geneLocation type="plasmid" evidence="1">
    <name>p2</name>
</geneLocation>
<gene>
    <name evidence="1" type="ORF">WDJ50_18465</name>
</gene>